<reference evidence="1 2" key="1">
    <citation type="journal article" date="2021" name="Hortic Res">
        <title>High-quality reference genome and annotation aids understanding of berry development for evergreen blueberry (Vaccinium darrowii).</title>
        <authorList>
            <person name="Yu J."/>
            <person name="Hulse-Kemp A.M."/>
            <person name="Babiker E."/>
            <person name="Staton M."/>
        </authorList>
    </citation>
    <scope>NUCLEOTIDE SEQUENCE [LARGE SCALE GENOMIC DNA]</scope>
    <source>
        <strain evidence="2">cv. NJ 8807/NJ 8810</strain>
        <tissue evidence="1">Young leaf</tissue>
    </source>
</reference>
<organism evidence="1 2">
    <name type="scientific">Vaccinium darrowii</name>
    <dbReference type="NCBI Taxonomy" id="229202"/>
    <lineage>
        <taxon>Eukaryota</taxon>
        <taxon>Viridiplantae</taxon>
        <taxon>Streptophyta</taxon>
        <taxon>Embryophyta</taxon>
        <taxon>Tracheophyta</taxon>
        <taxon>Spermatophyta</taxon>
        <taxon>Magnoliopsida</taxon>
        <taxon>eudicotyledons</taxon>
        <taxon>Gunneridae</taxon>
        <taxon>Pentapetalae</taxon>
        <taxon>asterids</taxon>
        <taxon>Ericales</taxon>
        <taxon>Ericaceae</taxon>
        <taxon>Vaccinioideae</taxon>
        <taxon>Vaccinieae</taxon>
        <taxon>Vaccinium</taxon>
    </lineage>
</organism>
<protein>
    <submittedName>
        <fullName evidence="1">Uncharacterized protein</fullName>
    </submittedName>
</protein>
<dbReference type="Proteomes" id="UP000828048">
    <property type="component" value="Chromosome 1"/>
</dbReference>
<proteinExistence type="predicted"/>
<evidence type="ECO:0000313" key="2">
    <source>
        <dbReference type="Proteomes" id="UP000828048"/>
    </source>
</evidence>
<gene>
    <name evidence="1" type="ORF">Vadar_005213</name>
</gene>
<comment type="caution">
    <text evidence="1">The sequence shown here is derived from an EMBL/GenBank/DDBJ whole genome shotgun (WGS) entry which is preliminary data.</text>
</comment>
<dbReference type="EMBL" id="CM037151">
    <property type="protein sequence ID" value="KAH7842426.1"/>
    <property type="molecule type" value="Genomic_DNA"/>
</dbReference>
<evidence type="ECO:0000313" key="1">
    <source>
        <dbReference type="EMBL" id="KAH7842426.1"/>
    </source>
</evidence>
<name>A0ACB7XNA1_9ERIC</name>
<sequence>MDPLSVLRDYAIRNDLDSITRVDDEFRFGSTHCFPAATTTAYRSQLGHLLTLETLIHFLKNHHLNHIDYMKNLSGTTIPTVSFIDRQPLLDYLLQGHVSSSSSSAAAAASQFINPDEFSEITLRPFDLSDVDDLMEWTTDEKVSRFCIWDTYTSREQGVDFIKNFAIPHPWVRAICLKNKAIGSISVAPGSGIGVGRAEIGYALASKYWGKGIVTRAVKMVVSIVPLEWPHLERLEALVDVENFGSQRVLEKVGFHKEGVLRKYAFIKGRSRDVVMFSLVRIDVS</sequence>
<keyword evidence="2" id="KW-1185">Reference proteome</keyword>
<accession>A0ACB7XNA1</accession>